<proteinExistence type="inferred from homology"/>
<dbReference type="InterPro" id="IPR018635">
    <property type="entry name" value="UPF0319"/>
</dbReference>
<dbReference type="PANTHER" id="PTHR38108">
    <property type="entry name" value="UPF0319 PROTEIN YCCT"/>
    <property type="match status" value="1"/>
</dbReference>
<gene>
    <name evidence="4" type="ORF">VEx25_A1299</name>
</gene>
<dbReference type="EMBL" id="DS267808">
    <property type="protein sequence ID" value="EDN58734.1"/>
    <property type="molecule type" value="Genomic_DNA"/>
</dbReference>
<dbReference type="Pfam" id="PF09829">
    <property type="entry name" value="DUF2057"/>
    <property type="match status" value="1"/>
</dbReference>
<feature type="signal peptide" evidence="3">
    <location>
        <begin position="1"/>
        <end position="37"/>
    </location>
</feature>
<evidence type="ECO:0000256" key="3">
    <source>
        <dbReference type="HAMAP-Rule" id="MF_00789"/>
    </source>
</evidence>
<evidence type="ECO:0000256" key="2">
    <source>
        <dbReference type="ARBA" id="ARBA00022729"/>
    </source>
</evidence>
<sequence length="239" mass="26159" precursor="true">MNDALSMTTNLLRIKTMKLIKPLTCALALAMSGMAFADVTVSVPDDVSVLAANGEKADLSGGFFASERTLTLPDGVNQVVFRFAPYFNQGNDRLSVESDVIVTRFDAANAELTLQMPEYRNLRDAEEKIKDLDWKLVDDSGNTVAVEQDKLIKPGMQIGRDYVREVESYNKTGGVAAIAVAGAAVAQPVTLPAKIPEDMQQARATAVKSDSTAEEMLHFWYQKADAETKARFKAYVNQQ</sequence>
<reference evidence="5" key="1">
    <citation type="submission" date="2006-10" db="EMBL/GenBank/DDBJ databases">
        <authorList>
            <person name="Heidelberg J."/>
            <person name="Sebastian Y."/>
        </authorList>
    </citation>
    <scope>NUCLEOTIDE SEQUENCE [LARGE SCALE GENOMIC DNA]</scope>
    <source>
        <strain evidence="5">EX25</strain>
    </source>
</reference>
<protein>
    <recommendedName>
        <fullName evidence="3">UPF0319 protein VEx25_A1299</fullName>
    </recommendedName>
</protein>
<name>A0ABM9WZ48_VIBAE</name>
<accession>A0ABM9WZ48</accession>
<feature type="chain" id="PRO_5044899111" description="UPF0319 protein VEx25_A1299" evidence="3">
    <location>
        <begin position="38"/>
        <end position="239"/>
    </location>
</feature>
<dbReference type="HAMAP" id="MF_00789">
    <property type="entry name" value="UPF0319"/>
    <property type="match status" value="1"/>
</dbReference>
<evidence type="ECO:0000256" key="1">
    <source>
        <dbReference type="ARBA" id="ARBA00008490"/>
    </source>
</evidence>
<evidence type="ECO:0000313" key="5">
    <source>
        <dbReference type="Proteomes" id="UP000242664"/>
    </source>
</evidence>
<dbReference type="Proteomes" id="UP000242664">
    <property type="component" value="Unassembled WGS sequence"/>
</dbReference>
<dbReference type="PANTHER" id="PTHR38108:SF1">
    <property type="entry name" value="UPF0319 PROTEIN YCCT"/>
    <property type="match status" value="1"/>
</dbReference>
<comment type="similarity">
    <text evidence="1 3">Belongs to the UPF0319 family.</text>
</comment>
<organism evidence="4 5">
    <name type="scientific">Vibrio antiquarius (strain Ex25)</name>
    <dbReference type="NCBI Taxonomy" id="150340"/>
    <lineage>
        <taxon>Bacteria</taxon>
        <taxon>Pseudomonadati</taxon>
        <taxon>Pseudomonadota</taxon>
        <taxon>Gammaproteobacteria</taxon>
        <taxon>Vibrionales</taxon>
        <taxon>Vibrionaceae</taxon>
        <taxon>Vibrio</taxon>
        <taxon>Vibrio diabolicus subgroup</taxon>
    </lineage>
</organism>
<keyword evidence="2 3" id="KW-0732">Signal</keyword>
<evidence type="ECO:0000313" key="4">
    <source>
        <dbReference type="EMBL" id="EDN58734.1"/>
    </source>
</evidence>
<dbReference type="NCBIfam" id="NF003383">
    <property type="entry name" value="PRK04517.1"/>
    <property type="match status" value="1"/>
</dbReference>
<keyword evidence="5" id="KW-1185">Reference proteome</keyword>